<feature type="domain" description="Lariat debranching enzyme C-terminal" evidence="13">
    <location>
        <begin position="259"/>
        <end position="396"/>
    </location>
</feature>
<sequence>MLIAIEGCGHGELDKIYAAIAEAEQRNGVKVDLLLICGDFQAVRNHGDLATMACPAKYRQIGNFYQYYSGEKACCFPPPARRRLPLRASRVAAAPQVAPVLTLFIGGNHEASSHNWELYHGGWAAPNIFFLGYANVVNVGGVRIGGLSGIFNHRHYRCGHYEAPPYTEDTMRSAYHVRELEVFKLLQLRRPVDVFLSHDWPQHIARHGDTQSLFRRKSFLRAEVEDGSLGSPPAKELLQHLKPSYWFSAHLHVQYASVVKHQDGSATRFLSLDKCLPNRDFLQLVEIAGDGSPVQLRYDAEWLAVLRATSGVFSVARGALRLDAATLAKACGGRTDFRPTDEEIAELEGHDLVVPANFQITAPPHRPGETPGCQASFHENPQTSAFVARFGLRSDFRSQTLGGHSSSDANPMFQPMEANTEELVEEIDIGDD</sequence>
<keyword evidence="7" id="KW-0479">Metal-binding</keyword>
<evidence type="ECO:0000256" key="9">
    <source>
        <dbReference type="ARBA" id="ARBA00022833"/>
    </source>
</evidence>
<gene>
    <name evidence="14" type="ORF">AB1Y20_011239</name>
</gene>
<dbReference type="InterPro" id="IPR029052">
    <property type="entry name" value="Metallo-depent_PP-like"/>
</dbReference>
<dbReference type="GO" id="GO:0046872">
    <property type="term" value="F:metal ion binding"/>
    <property type="evidence" value="ECO:0007669"/>
    <property type="project" value="UniProtKB-KW"/>
</dbReference>
<evidence type="ECO:0000256" key="10">
    <source>
        <dbReference type="ARBA" id="ARBA00023004"/>
    </source>
</evidence>
<dbReference type="InterPro" id="IPR041816">
    <property type="entry name" value="Dbr1_N"/>
</dbReference>
<comment type="cofactor">
    <cofactor evidence="3">
        <name>Fe(2+)</name>
        <dbReference type="ChEBI" id="CHEBI:29033"/>
    </cofactor>
</comment>
<evidence type="ECO:0000313" key="15">
    <source>
        <dbReference type="Proteomes" id="UP001515480"/>
    </source>
</evidence>
<proteinExistence type="inferred from homology"/>
<keyword evidence="9" id="KW-0862">Zinc</keyword>
<dbReference type="SMART" id="SM01124">
    <property type="entry name" value="DBR1"/>
    <property type="match status" value="1"/>
</dbReference>
<dbReference type="Proteomes" id="UP001515480">
    <property type="component" value="Unassembled WGS sequence"/>
</dbReference>
<comment type="similarity">
    <text evidence="5">Belongs to the lariat debranching enzyme family.</text>
</comment>
<dbReference type="SUPFAM" id="SSF56300">
    <property type="entry name" value="Metallo-dependent phosphatases"/>
    <property type="match status" value="1"/>
</dbReference>
<comment type="caution">
    <text evidence="14">The sequence shown here is derived from an EMBL/GenBank/DDBJ whole genome shotgun (WGS) entry which is preliminary data.</text>
</comment>
<dbReference type="InterPro" id="IPR007708">
    <property type="entry name" value="DBR1_C"/>
</dbReference>
<keyword evidence="11" id="KW-0464">Manganese</keyword>
<evidence type="ECO:0000256" key="12">
    <source>
        <dbReference type="ARBA" id="ARBA00023242"/>
    </source>
</evidence>
<keyword evidence="10" id="KW-0408">Iron</keyword>
<name>A0AB34ILA5_PRYPA</name>
<evidence type="ECO:0000259" key="13">
    <source>
        <dbReference type="SMART" id="SM01124"/>
    </source>
</evidence>
<evidence type="ECO:0000256" key="3">
    <source>
        <dbReference type="ARBA" id="ARBA00001954"/>
    </source>
</evidence>
<evidence type="ECO:0000256" key="8">
    <source>
        <dbReference type="ARBA" id="ARBA00022801"/>
    </source>
</evidence>
<evidence type="ECO:0000256" key="6">
    <source>
        <dbReference type="ARBA" id="ARBA00022664"/>
    </source>
</evidence>
<evidence type="ECO:0000256" key="5">
    <source>
        <dbReference type="ARBA" id="ARBA00006045"/>
    </source>
</evidence>
<dbReference type="GO" id="GO:0000398">
    <property type="term" value="P:mRNA splicing, via spliceosome"/>
    <property type="evidence" value="ECO:0007669"/>
    <property type="project" value="TreeGrafter"/>
</dbReference>
<dbReference type="EMBL" id="JBGBPQ010000022">
    <property type="protein sequence ID" value="KAL1503181.1"/>
    <property type="molecule type" value="Genomic_DNA"/>
</dbReference>
<dbReference type="CDD" id="cd00844">
    <property type="entry name" value="MPP_Dbr1_N"/>
    <property type="match status" value="1"/>
</dbReference>
<dbReference type="GO" id="GO:0008419">
    <property type="term" value="F:RNA lariat debranching enzyme activity"/>
    <property type="evidence" value="ECO:0007669"/>
    <property type="project" value="TreeGrafter"/>
</dbReference>
<comment type="cofactor">
    <cofactor evidence="2">
        <name>Zn(2+)</name>
        <dbReference type="ChEBI" id="CHEBI:29105"/>
    </cofactor>
</comment>
<evidence type="ECO:0000256" key="4">
    <source>
        <dbReference type="ARBA" id="ARBA00004123"/>
    </source>
</evidence>
<dbReference type="AlphaFoldDB" id="A0AB34ILA5"/>
<organism evidence="14 15">
    <name type="scientific">Prymnesium parvum</name>
    <name type="common">Toxic golden alga</name>
    <dbReference type="NCBI Taxonomy" id="97485"/>
    <lineage>
        <taxon>Eukaryota</taxon>
        <taxon>Haptista</taxon>
        <taxon>Haptophyta</taxon>
        <taxon>Prymnesiophyceae</taxon>
        <taxon>Prymnesiales</taxon>
        <taxon>Prymnesiaceae</taxon>
        <taxon>Prymnesium</taxon>
    </lineage>
</organism>
<protein>
    <recommendedName>
        <fullName evidence="13">Lariat debranching enzyme C-terminal domain-containing protein</fullName>
    </recommendedName>
</protein>
<dbReference type="Pfam" id="PF00149">
    <property type="entry name" value="Metallophos"/>
    <property type="match status" value="1"/>
</dbReference>
<accession>A0AB34ILA5</accession>
<evidence type="ECO:0000256" key="2">
    <source>
        <dbReference type="ARBA" id="ARBA00001947"/>
    </source>
</evidence>
<dbReference type="PANTHER" id="PTHR12849:SF0">
    <property type="entry name" value="LARIAT DEBRANCHING ENZYME"/>
    <property type="match status" value="1"/>
</dbReference>
<dbReference type="InterPro" id="IPR004843">
    <property type="entry name" value="Calcineurin-like_PHP"/>
</dbReference>
<keyword evidence="8" id="KW-0378">Hydrolase</keyword>
<dbReference type="Pfam" id="PF05011">
    <property type="entry name" value="DBR1"/>
    <property type="match status" value="1"/>
</dbReference>
<comment type="cofactor">
    <cofactor evidence="1">
        <name>Mn(2+)</name>
        <dbReference type="ChEBI" id="CHEBI:29035"/>
    </cofactor>
</comment>
<evidence type="ECO:0000313" key="14">
    <source>
        <dbReference type="EMBL" id="KAL1503181.1"/>
    </source>
</evidence>
<keyword evidence="12" id="KW-0539">Nucleus</keyword>
<evidence type="ECO:0000256" key="7">
    <source>
        <dbReference type="ARBA" id="ARBA00022723"/>
    </source>
</evidence>
<evidence type="ECO:0000256" key="11">
    <source>
        <dbReference type="ARBA" id="ARBA00023211"/>
    </source>
</evidence>
<dbReference type="GO" id="GO:0005634">
    <property type="term" value="C:nucleus"/>
    <property type="evidence" value="ECO:0007669"/>
    <property type="project" value="UniProtKB-SubCell"/>
</dbReference>
<keyword evidence="6" id="KW-0507">mRNA processing</keyword>
<keyword evidence="15" id="KW-1185">Reference proteome</keyword>
<evidence type="ECO:0000256" key="1">
    <source>
        <dbReference type="ARBA" id="ARBA00001936"/>
    </source>
</evidence>
<reference evidence="14 15" key="1">
    <citation type="journal article" date="2024" name="Science">
        <title>Giant polyketide synthase enzymes in the biosynthesis of giant marine polyether toxins.</title>
        <authorList>
            <person name="Fallon T.R."/>
            <person name="Shende V.V."/>
            <person name="Wierzbicki I.H."/>
            <person name="Pendleton A.L."/>
            <person name="Watervoot N.F."/>
            <person name="Auber R.P."/>
            <person name="Gonzalez D.J."/>
            <person name="Wisecaver J.H."/>
            <person name="Moore B.S."/>
        </authorList>
    </citation>
    <scope>NUCLEOTIDE SEQUENCE [LARGE SCALE GENOMIC DNA]</scope>
    <source>
        <strain evidence="14 15">12B1</strain>
    </source>
</reference>
<comment type="subcellular location">
    <subcellularLocation>
        <location evidence="4">Nucleus</location>
    </subcellularLocation>
</comment>
<dbReference type="PANTHER" id="PTHR12849">
    <property type="entry name" value="RNA LARIAT DEBRANCHING ENZYME"/>
    <property type="match status" value="1"/>
</dbReference>